<name>A0A918QRP6_9FLAO</name>
<accession>A0A918QRP6</accession>
<evidence type="ECO:0000313" key="3">
    <source>
        <dbReference type="EMBL" id="GGZ69827.1"/>
    </source>
</evidence>
<dbReference type="PANTHER" id="PTHR43143">
    <property type="entry name" value="METALLOPHOSPHOESTERASE, CALCINEURIN SUPERFAMILY"/>
    <property type="match status" value="1"/>
</dbReference>
<reference evidence="3" key="2">
    <citation type="submission" date="2020-09" db="EMBL/GenBank/DDBJ databases">
        <authorList>
            <person name="Sun Q."/>
            <person name="Kim S."/>
        </authorList>
    </citation>
    <scope>NUCLEOTIDE SEQUENCE</scope>
    <source>
        <strain evidence="3">KCTC 12710</strain>
    </source>
</reference>
<evidence type="ECO:0000256" key="1">
    <source>
        <dbReference type="SAM" id="Phobius"/>
    </source>
</evidence>
<comment type="caution">
    <text evidence="3">The sequence shown here is derived from an EMBL/GenBank/DDBJ whole genome shotgun (WGS) entry which is preliminary data.</text>
</comment>
<dbReference type="PANTHER" id="PTHR43143:SF1">
    <property type="entry name" value="SERINE_THREONINE-PROTEIN PHOSPHATASE CPPED1"/>
    <property type="match status" value="1"/>
</dbReference>
<keyword evidence="4" id="KW-1185">Reference proteome</keyword>
<dbReference type="PROSITE" id="PS51257">
    <property type="entry name" value="PROKAR_LIPOPROTEIN"/>
    <property type="match status" value="1"/>
</dbReference>
<dbReference type="InterPro" id="IPR029052">
    <property type="entry name" value="Metallo-depent_PP-like"/>
</dbReference>
<dbReference type="Proteomes" id="UP000636004">
    <property type="component" value="Unassembled WGS sequence"/>
</dbReference>
<organism evidence="3 4">
    <name type="scientific">Algibacter mikhailovii</name>
    <dbReference type="NCBI Taxonomy" id="425498"/>
    <lineage>
        <taxon>Bacteria</taxon>
        <taxon>Pseudomonadati</taxon>
        <taxon>Bacteroidota</taxon>
        <taxon>Flavobacteriia</taxon>
        <taxon>Flavobacteriales</taxon>
        <taxon>Flavobacteriaceae</taxon>
        <taxon>Algibacter</taxon>
    </lineage>
</organism>
<dbReference type="Pfam" id="PF00149">
    <property type="entry name" value="Metallophos"/>
    <property type="match status" value="1"/>
</dbReference>
<dbReference type="RefSeq" id="WP_189358904.1">
    <property type="nucleotide sequence ID" value="NZ_BMWZ01000001.1"/>
</dbReference>
<sequence length="334" mass="38174">MNLKFLRYIAYILNFGIIILILGCKSHKGDFSTDSNLKTQPWTHTAFDASEEKFSFAVFSDLTGGERENIFEAGVSQINLMRPEFIVNVGDLIEGAEKDATVWNAQWDSFDERAQKAKAPIFYTGGNHDLTGNLAHGIWKERYGPSYYHFIYKNTLFLILDTEDHGAARHDEIEAIRNEAIIVYKTKGVEAYKQTEYANLPEQKWGDISRSQSDYFISVIEDNPSVTWTFLLLHKPIWENPKSSNFNTIEKALNGKNYTVFNGHTHLYKHTKRFGQDYINLATTGGKQFPERGLSFDHFLWVTVDNNEVSLANLKMSGVLDKQGKLPVHLNTEN</sequence>
<reference evidence="3" key="1">
    <citation type="journal article" date="2014" name="Int. J. Syst. Evol. Microbiol.">
        <title>Complete genome sequence of Corynebacterium casei LMG S-19264T (=DSM 44701T), isolated from a smear-ripened cheese.</title>
        <authorList>
            <consortium name="US DOE Joint Genome Institute (JGI-PGF)"/>
            <person name="Walter F."/>
            <person name="Albersmeier A."/>
            <person name="Kalinowski J."/>
            <person name="Ruckert C."/>
        </authorList>
    </citation>
    <scope>NUCLEOTIDE SEQUENCE</scope>
    <source>
        <strain evidence="3">KCTC 12710</strain>
    </source>
</reference>
<keyword evidence="1" id="KW-0472">Membrane</keyword>
<dbReference type="EMBL" id="BMWZ01000001">
    <property type="protein sequence ID" value="GGZ69827.1"/>
    <property type="molecule type" value="Genomic_DNA"/>
</dbReference>
<feature type="domain" description="Calcineurin-like phosphoesterase" evidence="2">
    <location>
        <begin position="56"/>
        <end position="267"/>
    </location>
</feature>
<dbReference type="CDD" id="cd00838">
    <property type="entry name" value="MPP_superfamily"/>
    <property type="match status" value="1"/>
</dbReference>
<keyword evidence="1" id="KW-0812">Transmembrane</keyword>
<gene>
    <name evidence="3" type="ORF">GCM10007028_03650</name>
</gene>
<protein>
    <recommendedName>
        <fullName evidence="2">Calcineurin-like phosphoesterase domain-containing protein</fullName>
    </recommendedName>
</protein>
<proteinExistence type="predicted"/>
<dbReference type="SUPFAM" id="SSF56300">
    <property type="entry name" value="Metallo-dependent phosphatases"/>
    <property type="match status" value="1"/>
</dbReference>
<evidence type="ECO:0000313" key="4">
    <source>
        <dbReference type="Proteomes" id="UP000636004"/>
    </source>
</evidence>
<dbReference type="Gene3D" id="3.60.21.10">
    <property type="match status" value="1"/>
</dbReference>
<evidence type="ECO:0000259" key="2">
    <source>
        <dbReference type="Pfam" id="PF00149"/>
    </source>
</evidence>
<dbReference type="InterPro" id="IPR051918">
    <property type="entry name" value="STPP_CPPED1"/>
</dbReference>
<keyword evidence="1" id="KW-1133">Transmembrane helix</keyword>
<dbReference type="InterPro" id="IPR004843">
    <property type="entry name" value="Calcineurin-like_PHP"/>
</dbReference>
<dbReference type="GO" id="GO:0016787">
    <property type="term" value="F:hydrolase activity"/>
    <property type="evidence" value="ECO:0007669"/>
    <property type="project" value="InterPro"/>
</dbReference>
<feature type="transmembrane region" description="Helical" evidence="1">
    <location>
        <begin position="6"/>
        <end position="24"/>
    </location>
</feature>
<dbReference type="AlphaFoldDB" id="A0A918QRP6"/>